<evidence type="ECO:0000313" key="2">
    <source>
        <dbReference type="Proteomes" id="UP000179840"/>
    </source>
</evidence>
<organism evidence="1 2">
    <name type="scientific">Janthinobacterium lividum</name>
    <dbReference type="NCBI Taxonomy" id="29581"/>
    <lineage>
        <taxon>Bacteria</taxon>
        <taxon>Pseudomonadati</taxon>
        <taxon>Pseudomonadota</taxon>
        <taxon>Betaproteobacteria</taxon>
        <taxon>Burkholderiales</taxon>
        <taxon>Oxalobacteraceae</taxon>
        <taxon>Janthinobacterium</taxon>
    </lineage>
</organism>
<name>A0A1S1U5E5_9BURK</name>
<evidence type="ECO:0000313" key="1">
    <source>
        <dbReference type="EMBL" id="OHV95665.1"/>
    </source>
</evidence>
<dbReference type="AlphaFoldDB" id="A0A1S1U5E5"/>
<proteinExistence type="predicted"/>
<comment type="caution">
    <text evidence="1">The sequence shown here is derived from an EMBL/GenBank/DDBJ whole genome shotgun (WGS) entry which is preliminary data.</text>
</comment>
<gene>
    <name evidence="1" type="ORF">AKG95_11960</name>
</gene>
<dbReference type="Proteomes" id="UP000179840">
    <property type="component" value="Unassembled WGS sequence"/>
</dbReference>
<sequence length="100" mass="10844">MAASALYTVVFDQLVAGDYARWRVSGLAASTKGMANGPRNTTRMALTAVVFKERRLAMKRQAKADSDQIKAGKYVVIMNSGCALEGRKTMLTRKCGHCNG</sequence>
<protein>
    <submittedName>
        <fullName evidence="1">Uncharacterized protein</fullName>
    </submittedName>
</protein>
<accession>A0A1S1U5E5</accession>
<dbReference type="EMBL" id="LFKP01000008">
    <property type="protein sequence ID" value="OHV95665.1"/>
    <property type="molecule type" value="Genomic_DNA"/>
</dbReference>
<reference evidence="1 2" key="1">
    <citation type="submission" date="2015-06" db="EMBL/GenBank/DDBJ databases">
        <title>Draft genome sequencing of a biphenyl-degrading bacterium, Janthinobacterium lividum MEG1.</title>
        <authorList>
            <person name="Shimodaira J."/>
            <person name="Hatta T."/>
        </authorList>
    </citation>
    <scope>NUCLEOTIDE SEQUENCE [LARGE SCALE GENOMIC DNA]</scope>
    <source>
        <strain evidence="1 2">MEG1</strain>
    </source>
</reference>